<keyword evidence="1" id="KW-0597">Phosphoprotein</keyword>
<feature type="modified residue" description="4-aspartylphosphate" evidence="1">
    <location>
        <position position="100"/>
    </location>
</feature>
<evidence type="ECO:0000313" key="3">
    <source>
        <dbReference type="EMBL" id="ABQ25175.1"/>
    </source>
</evidence>
<evidence type="ECO:0000256" key="1">
    <source>
        <dbReference type="PROSITE-ProRule" id="PRU00169"/>
    </source>
</evidence>
<keyword evidence="4" id="KW-1185">Reference proteome</keyword>
<dbReference type="SMART" id="SM00448">
    <property type="entry name" value="REC"/>
    <property type="match status" value="1"/>
</dbReference>
<dbReference type="SUPFAM" id="SSF52172">
    <property type="entry name" value="CheY-like"/>
    <property type="match status" value="1"/>
</dbReference>
<dbReference type="CDD" id="cd17546">
    <property type="entry name" value="REC_hyHK_CKI1_RcsC-like"/>
    <property type="match status" value="1"/>
</dbReference>
<accession>A5GB78</accession>
<organism evidence="3 4">
    <name type="scientific">Geotalea uraniireducens (strain Rf4)</name>
    <name type="common">Geobacter uraniireducens</name>
    <dbReference type="NCBI Taxonomy" id="351605"/>
    <lineage>
        <taxon>Bacteria</taxon>
        <taxon>Pseudomonadati</taxon>
        <taxon>Thermodesulfobacteriota</taxon>
        <taxon>Desulfuromonadia</taxon>
        <taxon>Geobacterales</taxon>
        <taxon>Geobacteraceae</taxon>
        <taxon>Geotalea</taxon>
    </lineage>
</organism>
<dbReference type="PROSITE" id="PS50110">
    <property type="entry name" value="RESPONSE_REGULATORY"/>
    <property type="match status" value="1"/>
</dbReference>
<dbReference type="InterPro" id="IPR011006">
    <property type="entry name" value="CheY-like_superfamily"/>
</dbReference>
<evidence type="ECO:0000259" key="2">
    <source>
        <dbReference type="PROSITE" id="PS50110"/>
    </source>
</evidence>
<dbReference type="Proteomes" id="UP000006695">
    <property type="component" value="Chromosome"/>
</dbReference>
<proteinExistence type="predicted"/>
<dbReference type="EMBL" id="CP000698">
    <property type="protein sequence ID" value="ABQ25175.1"/>
    <property type="molecule type" value="Genomic_DNA"/>
</dbReference>
<dbReference type="InterPro" id="IPR001789">
    <property type="entry name" value="Sig_transdc_resp-reg_receiver"/>
</dbReference>
<evidence type="ECO:0000313" key="4">
    <source>
        <dbReference type="Proteomes" id="UP000006695"/>
    </source>
</evidence>
<dbReference type="STRING" id="351605.Gura_0969"/>
<dbReference type="OrthoDB" id="5397350at2"/>
<dbReference type="Gene3D" id="3.40.50.2300">
    <property type="match status" value="1"/>
</dbReference>
<dbReference type="HOGENOM" id="CLU_000445_69_8_7"/>
<sequence length="162" mass="17555">MMEMSISTPRSEGTTFAIYLPSVGEKSIAQSTYKETMVTGKQKNGYILVMDDEAFIRDLSIEMLGFLGYRVKTCIDGKEAVDLYKAAKVEGNPFSSVIMDLTIPGGMGGKEAAQLILAFDPAARLIVSSGYSADPAMDDYESHGFCAAVVKPYKVEELAKVL</sequence>
<gene>
    <name evidence="3" type="ordered locus">Gura_0969</name>
</gene>
<dbReference type="PANTHER" id="PTHR43228">
    <property type="entry name" value="TWO-COMPONENT RESPONSE REGULATOR"/>
    <property type="match status" value="1"/>
</dbReference>
<dbReference type="PANTHER" id="PTHR43228:SF1">
    <property type="entry name" value="TWO-COMPONENT RESPONSE REGULATOR ARR22"/>
    <property type="match status" value="1"/>
</dbReference>
<name>A5GB78_GEOUR</name>
<dbReference type="KEGG" id="gur:Gura_0969"/>
<reference evidence="3 4" key="1">
    <citation type="submission" date="2007-05" db="EMBL/GenBank/DDBJ databases">
        <title>Complete sequence of Geobacter uraniireducens Rf4.</title>
        <authorList>
            <consortium name="US DOE Joint Genome Institute"/>
            <person name="Copeland A."/>
            <person name="Lucas S."/>
            <person name="Lapidus A."/>
            <person name="Barry K."/>
            <person name="Detter J.C."/>
            <person name="Glavina del Rio T."/>
            <person name="Hammon N."/>
            <person name="Israni S."/>
            <person name="Dalin E."/>
            <person name="Tice H."/>
            <person name="Pitluck S."/>
            <person name="Chertkov O."/>
            <person name="Brettin T."/>
            <person name="Bruce D."/>
            <person name="Han C."/>
            <person name="Schmutz J."/>
            <person name="Larimer F."/>
            <person name="Land M."/>
            <person name="Hauser L."/>
            <person name="Kyrpides N."/>
            <person name="Mikhailova N."/>
            <person name="Shelobolina E."/>
            <person name="Aklujkar M."/>
            <person name="Lovley D."/>
            <person name="Richardson P."/>
        </authorList>
    </citation>
    <scope>NUCLEOTIDE SEQUENCE [LARGE SCALE GENOMIC DNA]</scope>
    <source>
        <strain evidence="3 4">Rf4</strain>
    </source>
</reference>
<feature type="domain" description="Response regulatory" evidence="2">
    <location>
        <begin position="46"/>
        <end position="162"/>
    </location>
</feature>
<dbReference type="AlphaFoldDB" id="A5GB78"/>
<protein>
    <submittedName>
        <fullName evidence="3">Response regulator receiver protein</fullName>
    </submittedName>
</protein>
<dbReference type="GO" id="GO:0000160">
    <property type="term" value="P:phosphorelay signal transduction system"/>
    <property type="evidence" value="ECO:0007669"/>
    <property type="project" value="InterPro"/>
</dbReference>
<dbReference type="InterPro" id="IPR052048">
    <property type="entry name" value="ST_Response_Regulator"/>
</dbReference>
<dbReference type="Pfam" id="PF00072">
    <property type="entry name" value="Response_reg"/>
    <property type="match status" value="1"/>
</dbReference>